<comment type="similarity">
    <text evidence="2 8">Belongs to the glycosyl hydrolase 5 (cellulase A) family.</text>
</comment>
<protein>
    <recommendedName>
        <fullName evidence="3">cellulase</fullName>
        <ecNumber evidence="3">3.2.1.4</ecNumber>
    </recommendedName>
</protein>
<dbReference type="Pfam" id="PF02013">
    <property type="entry name" value="CBM_10"/>
    <property type="match status" value="2"/>
</dbReference>
<comment type="caution">
    <text evidence="12">The sequence shown here is derived from an EMBL/GenBank/DDBJ whole genome shotgun (WGS) entry which is preliminary data.</text>
</comment>
<dbReference type="InterPro" id="IPR017853">
    <property type="entry name" value="GH"/>
</dbReference>
<evidence type="ECO:0000256" key="1">
    <source>
        <dbReference type="ARBA" id="ARBA00000966"/>
    </source>
</evidence>
<dbReference type="AlphaFoldDB" id="A0A1Y2ARG9"/>
<evidence type="ECO:0000256" key="6">
    <source>
        <dbReference type="ARBA" id="ARBA00022801"/>
    </source>
</evidence>
<evidence type="ECO:0000313" key="12">
    <source>
        <dbReference type="EMBL" id="ORY24910.1"/>
    </source>
</evidence>
<keyword evidence="7 8" id="KW-0326">Glycosidase</keyword>
<dbReference type="Gene3D" id="3.90.1220.10">
    <property type="entry name" value="Cellulose docking domain, dockering"/>
    <property type="match status" value="2"/>
</dbReference>
<dbReference type="Gene3D" id="3.20.20.80">
    <property type="entry name" value="Glycosidases"/>
    <property type="match status" value="1"/>
</dbReference>
<evidence type="ECO:0000256" key="3">
    <source>
        <dbReference type="ARBA" id="ARBA00012601"/>
    </source>
</evidence>
<dbReference type="GO" id="GO:0009251">
    <property type="term" value="P:glucan catabolic process"/>
    <property type="evidence" value="ECO:0007669"/>
    <property type="project" value="TreeGrafter"/>
</dbReference>
<keyword evidence="6 8" id="KW-0378">Hydrolase</keyword>
<evidence type="ECO:0000259" key="11">
    <source>
        <dbReference type="PROSITE" id="PS51763"/>
    </source>
</evidence>
<feature type="compositionally biased region" description="Basic and acidic residues" evidence="9">
    <location>
        <begin position="366"/>
        <end position="392"/>
    </location>
</feature>
<dbReference type="PANTHER" id="PTHR34142">
    <property type="entry name" value="ENDO-BETA-1,4-GLUCANASE A"/>
    <property type="match status" value="1"/>
</dbReference>
<dbReference type="InterPro" id="IPR002883">
    <property type="entry name" value="CBM10/Dockerin_dom"/>
</dbReference>
<keyword evidence="13" id="KW-1185">Reference proteome</keyword>
<evidence type="ECO:0000256" key="10">
    <source>
        <dbReference type="SAM" id="SignalP"/>
    </source>
</evidence>
<dbReference type="EC" id="3.2.1.4" evidence="3"/>
<comment type="catalytic activity">
    <reaction evidence="1">
        <text>Endohydrolysis of (1-&gt;4)-beta-D-glucosidic linkages in cellulose, lichenin and cereal beta-D-glucans.</text>
        <dbReference type="EC" id="3.2.1.4"/>
    </reaction>
</comment>
<feature type="chain" id="PRO_5013254393" description="cellulase" evidence="10">
    <location>
        <begin position="20"/>
        <end position="498"/>
    </location>
</feature>
<organism evidence="12 13">
    <name type="scientific">Neocallimastix californiae</name>
    <dbReference type="NCBI Taxonomy" id="1754190"/>
    <lineage>
        <taxon>Eukaryota</taxon>
        <taxon>Fungi</taxon>
        <taxon>Fungi incertae sedis</taxon>
        <taxon>Chytridiomycota</taxon>
        <taxon>Chytridiomycota incertae sedis</taxon>
        <taxon>Neocallimastigomycetes</taxon>
        <taxon>Neocallimastigales</taxon>
        <taxon>Neocallimastigaceae</taxon>
        <taxon>Neocallimastix</taxon>
    </lineage>
</organism>
<evidence type="ECO:0000313" key="13">
    <source>
        <dbReference type="Proteomes" id="UP000193920"/>
    </source>
</evidence>
<dbReference type="OrthoDB" id="2121421at2759"/>
<evidence type="ECO:0000256" key="4">
    <source>
        <dbReference type="ARBA" id="ARBA00022729"/>
    </source>
</evidence>
<proteinExistence type="inferred from homology"/>
<dbReference type="EMBL" id="MCOG01000217">
    <property type="protein sequence ID" value="ORY24910.1"/>
    <property type="molecule type" value="Genomic_DNA"/>
</dbReference>
<feature type="region of interest" description="Disordered" evidence="9">
    <location>
        <begin position="356"/>
        <end position="392"/>
    </location>
</feature>
<reference evidence="12 13" key="1">
    <citation type="submission" date="2016-08" db="EMBL/GenBank/DDBJ databases">
        <title>A Parts List for Fungal Cellulosomes Revealed by Comparative Genomics.</title>
        <authorList>
            <consortium name="DOE Joint Genome Institute"/>
            <person name="Haitjema C.H."/>
            <person name="Gilmore S.P."/>
            <person name="Henske J.K."/>
            <person name="Solomon K.V."/>
            <person name="De Groot R."/>
            <person name="Kuo A."/>
            <person name="Mondo S.J."/>
            <person name="Salamov A.A."/>
            <person name="Labutti K."/>
            <person name="Zhao Z."/>
            <person name="Chiniquy J."/>
            <person name="Barry K."/>
            <person name="Brewer H.M."/>
            <person name="Purvine S.O."/>
            <person name="Wright A.T."/>
            <person name="Boxma B."/>
            <person name="Van Alen T."/>
            <person name="Hackstein J.H."/>
            <person name="Baker S.E."/>
            <person name="Grigoriev I.V."/>
            <person name="O'Malley M.A."/>
        </authorList>
    </citation>
    <scope>NUCLEOTIDE SEQUENCE [LARGE SCALE GENOMIC DNA]</scope>
    <source>
        <strain evidence="12 13">G1</strain>
    </source>
</reference>
<dbReference type="STRING" id="1754190.A0A1Y2ARG9"/>
<evidence type="ECO:0000256" key="8">
    <source>
        <dbReference type="RuleBase" id="RU361153"/>
    </source>
</evidence>
<dbReference type="SUPFAM" id="SSF64571">
    <property type="entry name" value="Cellulose docking domain, dockering"/>
    <property type="match status" value="2"/>
</dbReference>
<evidence type="ECO:0000256" key="7">
    <source>
        <dbReference type="ARBA" id="ARBA00023295"/>
    </source>
</evidence>
<sequence length="498" mass="56851">MKLFNILFFIIECASTALSIALKDVLNGMSVGVNLGKTFEIKKDWKTVENINQPWDKKSFTAKEIVESYKQLGFNAIRIPVNWATKINSKTIIEPNLLKSVEEIVHNTIDNNMFAIINLETSNSFMTGFISEDEELRSETYDGYKNIWKQVSNHFKDYDEHLLFESMNDSGYWEDIWNTRTTDGDRQAALDVLRQVNQEFINAVRSTGDNNEKRYLLVSGYANDPILTQDNFYKIPSDPSHKLLVSLYYYVPNHFTTIDNYYTWGSQEDVKQLQTIMKNLSIRFVIQGVPVIITRYGTIVKNRSSANINSYLTSIVNNASSQNMPSFLSDSGEFIDREHLPLSFINEELGKFYKKMGESFTPPEPSKPDEKDDKEDDKNDKDEKDEKDNNKDKETCFSEPDYPCCSKCDIEVAFNEGEHKLWGIENSNWCGIPESCSETSTKTTTSTTTKAATSTSPTNECWSLKLGYSCCKESTKVYTTDESGSWGVENGQWCGISK</sequence>
<evidence type="ECO:0000256" key="5">
    <source>
        <dbReference type="ARBA" id="ARBA00022737"/>
    </source>
</evidence>
<dbReference type="PANTHER" id="PTHR34142:SF1">
    <property type="entry name" value="GLYCOSIDE HYDROLASE FAMILY 5 DOMAIN-CONTAINING PROTEIN"/>
    <property type="match status" value="1"/>
</dbReference>
<dbReference type="InterPro" id="IPR001547">
    <property type="entry name" value="Glyco_hydro_5"/>
</dbReference>
<accession>A0A1Y2ARG9</accession>
<feature type="signal peptide" evidence="10">
    <location>
        <begin position="1"/>
        <end position="19"/>
    </location>
</feature>
<feature type="domain" description="CBM10" evidence="11">
    <location>
        <begin position="460"/>
        <end position="497"/>
    </location>
</feature>
<evidence type="ECO:0000256" key="2">
    <source>
        <dbReference type="ARBA" id="ARBA00005641"/>
    </source>
</evidence>
<dbReference type="Proteomes" id="UP000193920">
    <property type="component" value="Unassembled WGS sequence"/>
</dbReference>
<feature type="domain" description="CBM10" evidence="11">
    <location>
        <begin position="395"/>
        <end position="433"/>
    </location>
</feature>
<evidence type="ECO:0000256" key="9">
    <source>
        <dbReference type="SAM" id="MobiDB-lite"/>
    </source>
</evidence>
<dbReference type="Pfam" id="PF00150">
    <property type="entry name" value="Cellulase"/>
    <property type="match status" value="1"/>
</dbReference>
<dbReference type="PROSITE" id="PS51763">
    <property type="entry name" value="CBM10"/>
    <property type="match status" value="2"/>
</dbReference>
<keyword evidence="5" id="KW-0677">Repeat</keyword>
<dbReference type="InterPro" id="IPR009034">
    <property type="entry name" value="Dockerin_dom_fun_sf"/>
</dbReference>
<dbReference type="SUPFAM" id="SSF51445">
    <property type="entry name" value="(Trans)glycosidases"/>
    <property type="match status" value="1"/>
</dbReference>
<keyword evidence="4 10" id="KW-0732">Signal</keyword>
<gene>
    <name evidence="12" type="ORF">LY90DRAFT_461921</name>
</gene>
<dbReference type="GO" id="GO:0008810">
    <property type="term" value="F:cellulase activity"/>
    <property type="evidence" value="ECO:0007669"/>
    <property type="project" value="UniProtKB-EC"/>
</dbReference>
<name>A0A1Y2ARG9_9FUNG</name>